<dbReference type="FunFam" id="3.30.160.60:FF:001498">
    <property type="entry name" value="Zinc finger protein 404"/>
    <property type="match status" value="1"/>
</dbReference>
<evidence type="ECO:0000256" key="12">
    <source>
        <dbReference type="SAM" id="MobiDB-lite"/>
    </source>
</evidence>
<dbReference type="AlphaFoldDB" id="A0A8C5NC63"/>
<feature type="compositionally biased region" description="Polar residues" evidence="12">
    <location>
        <begin position="1"/>
        <end position="40"/>
    </location>
</feature>
<keyword evidence="3" id="KW-0479">Metal-binding</keyword>
<comment type="similarity">
    <text evidence="2">Belongs to the krueppel C2H2-type zinc-finger protein family.</text>
</comment>
<dbReference type="FunFam" id="3.30.160.60:FF:002343">
    <property type="entry name" value="Zinc finger protein 33A"/>
    <property type="match status" value="1"/>
</dbReference>
<organism evidence="14 15">
    <name type="scientific">Gouania willdenowi</name>
    <name type="common">Blunt-snouted clingfish</name>
    <name type="synonym">Lepadogaster willdenowi</name>
    <dbReference type="NCBI Taxonomy" id="441366"/>
    <lineage>
        <taxon>Eukaryota</taxon>
        <taxon>Metazoa</taxon>
        <taxon>Chordata</taxon>
        <taxon>Craniata</taxon>
        <taxon>Vertebrata</taxon>
        <taxon>Euteleostomi</taxon>
        <taxon>Actinopterygii</taxon>
        <taxon>Neopterygii</taxon>
        <taxon>Teleostei</taxon>
        <taxon>Neoteleostei</taxon>
        <taxon>Acanthomorphata</taxon>
        <taxon>Ovalentaria</taxon>
        <taxon>Blenniimorphae</taxon>
        <taxon>Blenniiformes</taxon>
        <taxon>Gobiesocoidei</taxon>
        <taxon>Gobiesocidae</taxon>
        <taxon>Gobiesocinae</taxon>
        <taxon>Gouania</taxon>
    </lineage>
</organism>
<feature type="domain" description="C2H2-type" evidence="13">
    <location>
        <begin position="161"/>
        <end position="188"/>
    </location>
</feature>
<reference evidence="14" key="1">
    <citation type="submission" date="2020-06" db="EMBL/GenBank/DDBJ databases">
        <authorList>
            <consortium name="Wellcome Sanger Institute Data Sharing"/>
        </authorList>
    </citation>
    <scope>NUCLEOTIDE SEQUENCE [LARGE SCALE GENOMIC DNA]</scope>
</reference>
<dbReference type="InterPro" id="IPR013087">
    <property type="entry name" value="Znf_C2H2_type"/>
</dbReference>
<evidence type="ECO:0000259" key="13">
    <source>
        <dbReference type="PROSITE" id="PS50157"/>
    </source>
</evidence>
<keyword evidence="9" id="KW-0804">Transcription</keyword>
<evidence type="ECO:0000256" key="1">
    <source>
        <dbReference type="ARBA" id="ARBA00004123"/>
    </source>
</evidence>
<dbReference type="GO" id="GO:0042802">
    <property type="term" value="F:identical protein binding"/>
    <property type="evidence" value="ECO:0007669"/>
    <property type="project" value="UniProtKB-ARBA"/>
</dbReference>
<dbReference type="Proteomes" id="UP000694680">
    <property type="component" value="Chromosome 17"/>
</dbReference>
<dbReference type="InterPro" id="IPR036236">
    <property type="entry name" value="Znf_C2H2_sf"/>
</dbReference>
<keyword evidence="5 11" id="KW-0863">Zinc-finger</keyword>
<reference evidence="14" key="2">
    <citation type="submission" date="2025-08" db="UniProtKB">
        <authorList>
            <consortium name="Ensembl"/>
        </authorList>
    </citation>
    <scope>IDENTIFICATION</scope>
</reference>
<dbReference type="GO" id="GO:0008270">
    <property type="term" value="F:zinc ion binding"/>
    <property type="evidence" value="ECO:0007669"/>
    <property type="project" value="UniProtKB-KW"/>
</dbReference>
<sequence>MISSESSLPSYNPKSPIQSEPTSTSLSTIKDSVYSPSSSDGAVLPAEGGDKPSDLKLKLSCSVVLVDVHALSKSKTKTEKGLKRSEHNFGSPLPKDLRRHQGVHTGHRLCCFTKCPNDIWRLQDIVAHSRDGYACDICGKTFKRRKILRRHARFHTGVKPYACSVCAKTFALRKSLRRHQRFHTGDRPHACLQCGKSFRLRDNLKAHLRFHTGEKPYSCALCGKKFRIMRNLSQHRENPCHVFVPSFRTIAAPGPAVF</sequence>
<dbReference type="Gene3D" id="3.30.160.60">
    <property type="entry name" value="Classic Zinc Finger"/>
    <property type="match status" value="4"/>
</dbReference>
<dbReference type="InterPro" id="IPR050717">
    <property type="entry name" value="C2H2-ZF_Transcription_Reg"/>
</dbReference>
<evidence type="ECO:0000256" key="3">
    <source>
        <dbReference type="ARBA" id="ARBA00022723"/>
    </source>
</evidence>
<evidence type="ECO:0000256" key="9">
    <source>
        <dbReference type="ARBA" id="ARBA00023163"/>
    </source>
</evidence>
<feature type="domain" description="C2H2-type" evidence="13">
    <location>
        <begin position="133"/>
        <end position="160"/>
    </location>
</feature>
<feature type="domain" description="C2H2-type" evidence="13">
    <location>
        <begin position="217"/>
        <end position="241"/>
    </location>
</feature>
<dbReference type="PROSITE" id="PS00028">
    <property type="entry name" value="ZINC_FINGER_C2H2_1"/>
    <property type="match status" value="4"/>
</dbReference>
<keyword evidence="10" id="KW-0539">Nucleus</keyword>
<keyword evidence="15" id="KW-1185">Reference proteome</keyword>
<dbReference type="GO" id="GO:0000981">
    <property type="term" value="F:DNA-binding transcription factor activity, RNA polymerase II-specific"/>
    <property type="evidence" value="ECO:0007669"/>
    <property type="project" value="TreeGrafter"/>
</dbReference>
<protein>
    <recommendedName>
        <fullName evidence="13">C2H2-type domain-containing protein</fullName>
    </recommendedName>
</protein>
<feature type="region of interest" description="Disordered" evidence="12">
    <location>
        <begin position="76"/>
        <end position="97"/>
    </location>
</feature>
<evidence type="ECO:0000313" key="14">
    <source>
        <dbReference type="Ensembl" id="ENSGWIP00000044533.1"/>
    </source>
</evidence>
<evidence type="ECO:0000256" key="5">
    <source>
        <dbReference type="ARBA" id="ARBA00022771"/>
    </source>
</evidence>
<dbReference type="GO" id="GO:0005634">
    <property type="term" value="C:nucleus"/>
    <property type="evidence" value="ECO:0007669"/>
    <property type="project" value="UniProtKB-SubCell"/>
</dbReference>
<name>A0A8C5NC63_GOUWI</name>
<dbReference type="PANTHER" id="PTHR14196:SF12">
    <property type="entry name" value="ZINC FINGER PROTEIN 208-LIKE"/>
    <property type="match status" value="1"/>
</dbReference>
<dbReference type="PANTHER" id="PTHR14196">
    <property type="entry name" value="ODD-SKIPPED - RELATED"/>
    <property type="match status" value="1"/>
</dbReference>
<keyword evidence="4" id="KW-0677">Repeat</keyword>
<feature type="compositionally biased region" description="Basic and acidic residues" evidence="12">
    <location>
        <begin position="76"/>
        <end position="87"/>
    </location>
</feature>
<dbReference type="GO" id="GO:0000977">
    <property type="term" value="F:RNA polymerase II transcription regulatory region sequence-specific DNA binding"/>
    <property type="evidence" value="ECO:0007669"/>
    <property type="project" value="TreeGrafter"/>
</dbReference>
<evidence type="ECO:0000256" key="7">
    <source>
        <dbReference type="ARBA" id="ARBA00023015"/>
    </source>
</evidence>
<keyword evidence="7" id="KW-0805">Transcription regulation</keyword>
<proteinExistence type="inferred from homology"/>
<evidence type="ECO:0000256" key="6">
    <source>
        <dbReference type="ARBA" id="ARBA00022833"/>
    </source>
</evidence>
<dbReference type="Pfam" id="PF00096">
    <property type="entry name" value="zf-C2H2"/>
    <property type="match status" value="3"/>
</dbReference>
<evidence type="ECO:0000256" key="2">
    <source>
        <dbReference type="ARBA" id="ARBA00006991"/>
    </source>
</evidence>
<dbReference type="FunFam" id="3.30.160.60:FF:000508">
    <property type="entry name" value="Myeloid zinc finger 1"/>
    <property type="match status" value="2"/>
</dbReference>
<evidence type="ECO:0000256" key="4">
    <source>
        <dbReference type="ARBA" id="ARBA00022737"/>
    </source>
</evidence>
<feature type="domain" description="C2H2-type" evidence="13">
    <location>
        <begin position="189"/>
        <end position="216"/>
    </location>
</feature>
<dbReference type="PROSITE" id="PS50157">
    <property type="entry name" value="ZINC_FINGER_C2H2_2"/>
    <property type="match status" value="4"/>
</dbReference>
<evidence type="ECO:0000256" key="8">
    <source>
        <dbReference type="ARBA" id="ARBA00023125"/>
    </source>
</evidence>
<accession>A0A8C5NC63</accession>
<dbReference type="SMART" id="SM00355">
    <property type="entry name" value="ZnF_C2H2"/>
    <property type="match status" value="4"/>
</dbReference>
<keyword evidence="6" id="KW-0862">Zinc</keyword>
<reference evidence="14" key="3">
    <citation type="submission" date="2025-09" db="UniProtKB">
        <authorList>
            <consortium name="Ensembl"/>
        </authorList>
    </citation>
    <scope>IDENTIFICATION</scope>
</reference>
<evidence type="ECO:0000256" key="10">
    <source>
        <dbReference type="ARBA" id="ARBA00023242"/>
    </source>
</evidence>
<evidence type="ECO:0000313" key="15">
    <source>
        <dbReference type="Proteomes" id="UP000694680"/>
    </source>
</evidence>
<keyword evidence="8" id="KW-0238">DNA-binding</keyword>
<dbReference type="Ensembl" id="ENSGWIT00000048273.1">
    <property type="protein sequence ID" value="ENSGWIP00000044533.1"/>
    <property type="gene ID" value="ENSGWIG00000022156.1"/>
</dbReference>
<feature type="region of interest" description="Disordered" evidence="12">
    <location>
        <begin position="1"/>
        <end position="49"/>
    </location>
</feature>
<dbReference type="SUPFAM" id="SSF57667">
    <property type="entry name" value="beta-beta-alpha zinc fingers"/>
    <property type="match status" value="2"/>
</dbReference>
<comment type="subcellular location">
    <subcellularLocation>
        <location evidence="1">Nucleus</location>
    </subcellularLocation>
</comment>
<evidence type="ECO:0000256" key="11">
    <source>
        <dbReference type="PROSITE-ProRule" id="PRU00042"/>
    </source>
</evidence>